<dbReference type="Proteomes" id="UP000837857">
    <property type="component" value="Chromosome 5"/>
</dbReference>
<evidence type="ECO:0000313" key="2">
    <source>
        <dbReference type="Proteomes" id="UP000837857"/>
    </source>
</evidence>
<protein>
    <recommendedName>
        <fullName evidence="3">Beta-defensin</fullName>
    </recommendedName>
</protein>
<dbReference type="EMBL" id="OW152817">
    <property type="protein sequence ID" value="CAH2068464.1"/>
    <property type="molecule type" value="Genomic_DNA"/>
</dbReference>
<keyword evidence="2" id="KW-1185">Reference proteome</keyword>
<proteinExistence type="predicted"/>
<accession>A0ABN8IY68</accession>
<feature type="non-terminal residue" evidence="1">
    <location>
        <position position="69"/>
    </location>
</feature>
<reference evidence="1" key="1">
    <citation type="submission" date="2022-03" db="EMBL/GenBank/DDBJ databases">
        <authorList>
            <person name="Martin H S."/>
        </authorList>
    </citation>
    <scope>NUCLEOTIDE SEQUENCE</scope>
</reference>
<sequence>MGKEIFFAINIHPSCVQKKGQCIPRAKCVSKKMLYISRVCYIRDLVCCYDDSIRFPDVAPSEPNNETST</sequence>
<evidence type="ECO:0000313" key="1">
    <source>
        <dbReference type="EMBL" id="CAH2068464.1"/>
    </source>
</evidence>
<organism evidence="1 2">
    <name type="scientific">Iphiclides podalirius</name>
    <name type="common">scarce swallowtail</name>
    <dbReference type="NCBI Taxonomy" id="110791"/>
    <lineage>
        <taxon>Eukaryota</taxon>
        <taxon>Metazoa</taxon>
        <taxon>Ecdysozoa</taxon>
        <taxon>Arthropoda</taxon>
        <taxon>Hexapoda</taxon>
        <taxon>Insecta</taxon>
        <taxon>Pterygota</taxon>
        <taxon>Neoptera</taxon>
        <taxon>Endopterygota</taxon>
        <taxon>Lepidoptera</taxon>
        <taxon>Glossata</taxon>
        <taxon>Ditrysia</taxon>
        <taxon>Papilionoidea</taxon>
        <taxon>Papilionidae</taxon>
        <taxon>Papilioninae</taxon>
        <taxon>Iphiclides</taxon>
    </lineage>
</organism>
<gene>
    <name evidence="1" type="ORF">IPOD504_LOCUS14343</name>
</gene>
<name>A0ABN8IY68_9NEOP</name>
<evidence type="ECO:0008006" key="3">
    <source>
        <dbReference type="Google" id="ProtNLM"/>
    </source>
</evidence>